<dbReference type="NCBIfam" id="NF004123">
    <property type="entry name" value="PRK05610.1"/>
    <property type="match status" value="1"/>
</dbReference>
<protein>
    <recommendedName>
        <fullName evidence="6">Small ribosomal subunit protein uS17</fullName>
    </recommendedName>
</protein>
<evidence type="ECO:0000313" key="12">
    <source>
        <dbReference type="Proteomes" id="UP001471651"/>
    </source>
</evidence>
<dbReference type="GO" id="GO:0003735">
    <property type="term" value="F:structural constituent of ribosome"/>
    <property type="evidence" value="ECO:0007669"/>
    <property type="project" value="UniProtKB-UniRule"/>
</dbReference>
<evidence type="ECO:0000313" key="7">
    <source>
        <dbReference type="EMBL" id="AWX98853.1"/>
    </source>
</evidence>
<organism evidence="7 10">
    <name type="scientific">Marinomonas primoryensis</name>
    <dbReference type="NCBI Taxonomy" id="178399"/>
    <lineage>
        <taxon>Bacteria</taxon>
        <taxon>Pseudomonadati</taxon>
        <taxon>Pseudomonadota</taxon>
        <taxon>Gammaproteobacteria</taxon>
        <taxon>Oceanospirillales</taxon>
        <taxon>Oceanospirillaceae</taxon>
        <taxon>Marinomonas</taxon>
    </lineage>
</organism>
<dbReference type="PANTHER" id="PTHR10744:SF1">
    <property type="entry name" value="SMALL RIBOSOMAL SUBUNIT PROTEIN US17M"/>
    <property type="match status" value="1"/>
</dbReference>
<evidence type="ECO:0000256" key="5">
    <source>
        <dbReference type="ARBA" id="ARBA00023274"/>
    </source>
</evidence>
<dbReference type="OrthoDB" id="9811714at2"/>
<comment type="subunit">
    <text evidence="6">Part of the 30S ribosomal subunit.</text>
</comment>
<evidence type="ECO:0000313" key="10">
    <source>
        <dbReference type="Proteomes" id="UP000249898"/>
    </source>
</evidence>
<reference evidence="7 10" key="1">
    <citation type="submission" date="2016-06" db="EMBL/GenBank/DDBJ databases">
        <title>The sequenced genome of the ice-adhering bacterium Marinomonas primoryensis, from Antarctica.</title>
        <authorList>
            <person name="Graham L."/>
            <person name="Vance T.D.R."/>
            <person name="Davies P.L."/>
        </authorList>
    </citation>
    <scope>NUCLEOTIDE SEQUENCE [LARGE SCALE GENOMIC DNA]</scope>
    <source>
        <strain evidence="7 10">AceL</strain>
    </source>
</reference>
<dbReference type="CDD" id="cd00364">
    <property type="entry name" value="Ribosomal_uS17"/>
    <property type="match status" value="1"/>
</dbReference>
<dbReference type="EMBL" id="CP016181">
    <property type="protein sequence ID" value="AWX98853.1"/>
    <property type="molecule type" value="Genomic_DNA"/>
</dbReference>
<dbReference type="SUPFAM" id="SSF50249">
    <property type="entry name" value="Nucleic acid-binding proteins"/>
    <property type="match status" value="1"/>
</dbReference>
<dbReference type="AlphaFoldDB" id="A0A2Z4PP86"/>
<dbReference type="Gene3D" id="2.40.50.140">
    <property type="entry name" value="Nucleic acid-binding proteins"/>
    <property type="match status" value="1"/>
</dbReference>
<keyword evidence="4 6" id="KW-0689">Ribosomal protein</keyword>
<dbReference type="PANTHER" id="PTHR10744">
    <property type="entry name" value="40S RIBOSOMAL PROTEIN S11 FAMILY MEMBER"/>
    <property type="match status" value="1"/>
</dbReference>
<dbReference type="GO" id="GO:0022627">
    <property type="term" value="C:cytosolic small ribosomal subunit"/>
    <property type="evidence" value="ECO:0007669"/>
    <property type="project" value="UniProtKB-UniRule"/>
</dbReference>
<dbReference type="Proteomes" id="UP000509371">
    <property type="component" value="Chromosome"/>
</dbReference>
<dbReference type="GO" id="GO:0006412">
    <property type="term" value="P:translation"/>
    <property type="evidence" value="ECO:0007669"/>
    <property type="project" value="UniProtKB-UniRule"/>
</dbReference>
<dbReference type="EMBL" id="CP054301">
    <property type="protein sequence ID" value="QKK82347.1"/>
    <property type="molecule type" value="Genomic_DNA"/>
</dbReference>
<evidence type="ECO:0000313" key="9">
    <source>
        <dbReference type="EMBL" id="QKK82347.1"/>
    </source>
</evidence>
<keyword evidence="12" id="KW-1185">Reference proteome</keyword>
<comment type="similarity">
    <text evidence="1 6">Belongs to the universal ribosomal protein uS17 family.</text>
</comment>
<dbReference type="InterPro" id="IPR012340">
    <property type="entry name" value="NA-bd_OB-fold"/>
</dbReference>
<evidence type="ECO:0000313" key="8">
    <source>
        <dbReference type="EMBL" id="MEP7730990.1"/>
    </source>
</evidence>
<dbReference type="PRINTS" id="PR00973">
    <property type="entry name" value="RIBOSOMALS17"/>
</dbReference>
<dbReference type="InterPro" id="IPR000266">
    <property type="entry name" value="Ribosomal_uS17"/>
</dbReference>
<dbReference type="RefSeq" id="WP_024023520.1">
    <property type="nucleotide sequence ID" value="NZ_BAAAEF010000010.1"/>
</dbReference>
<sequence>MAETKARTATGKVVSDKMDKTITVLVERTEKHPLYGKFVRRSTKLHAHDENNECQIGDTVKVVETRPYSKSKTWNLVQVVEKTAAL</sequence>
<keyword evidence="2 6" id="KW-0699">rRNA-binding</keyword>
<name>A0A2Z4PP86_9GAMM</name>
<accession>A0A2Z4PP86</accession>
<evidence type="ECO:0000256" key="6">
    <source>
        <dbReference type="HAMAP-Rule" id="MF_01345"/>
    </source>
</evidence>
<keyword evidence="5 6" id="KW-0687">Ribonucleoprotein</keyword>
<proteinExistence type="inferred from homology"/>
<dbReference type="KEGG" id="mpri:MP3633_3620"/>
<evidence type="ECO:0000256" key="3">
    <source>
        <dbReference type="ARBA" id="ARBA00022884"/>
    </source>
</evidence>
<comment type="function">
    <text evidence="6">One of the primary rRNA binding proteins, it binds specifically to the 5'-end of 16S ribosomal RNA.</text>
</comment>
<evidence type="ECO:0000313" key="11">
    <source>
        <dbReference type="Proteomes" id="UP000509371"/>
    </source>
</evidence>
<evidence type="ECO:0000256" key="1">
    <source>
        <dbReference type="ARBA" id="ARBA00010254"/>
    </source>
</evidence>
<dbReference type="HAMAP" id="MF_01345_B">
    <property type="entry name" value="Ribosomal_uS17_B"/>
    <property type="match status" value="1"/>
</dbReference>
<evidence type="ECO:0000256" key="4">
    <source>
        <dbReference type="ARBA" id="ARBA00022980"/>
    </source>
</evidence>
<gene>
    <name evidence="6 8" type="primary">rpsQ</name>
    <name evidence="7" type="ORF">A8139_01715</name>
    <name evidence="8" type="ORF">ABKW32_16165</name>
    <name evidence="9" type="ORF">MP3633_3620</name>
</gene>
<dbReference type="GO" id="GO:0019843">
    <property type="term" value="F:rRNA binding"/>
    <property type="evidence" value="ECO:0007669"/>
    <property type="project" value="UniProtKB-UniRule"/>
</dbReference>
<dbReference type="NCBIfam" id="TIGR03635">
    <property type="entry name" value="uS17_bact"/>
    <property type="match status" value="1"/>
</dbReference>
<dbReference type="Pfam" id="PF00366">
    <property type="entry name" value="Ribosomal_S17"/>
    <property type="match status" value="1"/>
</dbReference>
<dbReference type="Proteomes" id="UP001471651">
    <property type="component" value="Unassembled WGS sequence"/>
</dbReference>
<dbReference type="Proteomes" id="UP000249898">
    <property type="component" value="Chromosome"/>
</dbReference>
<evidence type="ECO:0000256" key="2">
    <source>
        <dbReference type="ARBA" id="ARBA00022730"/>
    </source>
</evidence>
<dbReference type="EMBL" id="JBDYKN010000019">
    <property type="protein sequence ID" value="MEP7730990.1"/>
    <property type="molecule type" value="Genomic_DNA"/>
</dbReference>
<keyword evidence="3 6" id="KW-0694">RNA-binding</keyword>
<reference evidence="9 11" key="2">
    <citation type="submission" date="2020-06" db="EMBL/GenBank/DDBJ databases">
        <authorList>
            <person name="Voronona O.L."/>
            <person name="Aksenova E.I."/>
            <person name="Kunda M.S."/>
            <person name="Semenov A.N."/>
            <person name="Ryzhova N."/>
        </authorList>
    </citation>
    <scope>NUCLEOTIDE SEQUENCE [LARGE SCALE GENOMIC DNA]</scope>
    <source>
        <strain evidence="9 11">MPKMM3633</strain>
    </source>
</reference>
<dbReference type="InterPro" id="IPR019984">
    <property type="entry name" value="Ribosomal_uS17_bact/chlr"/>
</dbReference>
<reference evidence="8 12" key="3">
    <citation type="submission" date="2024-05" db="EMBL/GenBank/DDBJ databases">
        <authorList>
            <person name="Busch G.E."/>
            <person name="Sharma I."/>
        </authorList>
    </citation>
    <scope>NUCLEOTIDE SEQUENCE [LARGE SCALE GENOMIC DNA]</scope>
    <source>
        <strain evidence="8 12">23GB23</strain>
    </source>
</reference>